<evidence type="ECO:0000313" key="3">
    <source>
        <dbReference type="Proteomes" id="UP000026962"/>
    </source>
</evidence>
<evidence type="ECO:0000313" key="2">
    <source>
        <dbReference type="EnsemblPlants" id="OPUNC05G09360.1"/>
    </source>
</evidence>
<dbReference type="Proteomes" id="UP000026962">
    <property type="component" value="Chromosome 5"/>
</dbReference>
<dbReference type="EnsemblPlants" id="OPUNC05G09360.1">
    <property type="protein sequence ID" value="OPUNC05G09360.1"/>
    <property type="gene ID" value="OPUNC05G09360"/>
</dbReference>
<dbReference type="STRING" id="4537.A0A0E0L0T0"/>
<accession>A0A0E0L0T0</accession>
<feature type="chain" id="PRO_5002365716" evidence="1">
    <location>
        <begin position="24"/>
        <end position="82"/>
    </location>
</feature>
<sequence>MEELGHLLVFGFLFNLGAYMVAPAMTDVTMDALCPGQDECSLAIYLTGLQQAILSFESDLISLYVPEQLSRTKGVLAVWNGF</sequence>
<dbReference type="eggNOG" id="KOG2816">
    <property type="taxonomic scope" value="Eukaryota"/>
</dbReference>
<keyword evidence="1" id="KW-0732">Signal</keyword>
<feature type="signal peptide" evidence="1">
    <location>
        <begin position="1"/>
        <end position="23"/>
    </location>
</feature>
<protein>
    <submittedName>
        <fullName evidence="2">Uncharacterized protein</fullName>
    </submittedName>
</protein>
<organism evidence="2">
    <name type="scientific">Oryza punctata</name>
    <name type="common">Red rice</name>
    <dbReference type="NCBI Taxonomy" id="4537"/>
    <lineage>
        <taxon>Eukaryota</taxon>
        <taxon>Viridiplantae</taxon>
        <taxon>Streptophyta</taxon>
        <taxon>Embryophyta</taxon>
        <taxon>Tracheophyta</taxon>
        <taxon>Spermatophyta</taxon>
        <taxon>Magnoliopsida</taxon>
        <taxon>Liliopsida</taxon>
        <taxon>Poales</taxon>
        <taxon>Poaceae</taxon>
        <taxon>BOP clade</taxon>
        <taxon>Oryzoideae</taxon>
        <taxon>Oryzeae</taxon>
        <taxon>Oryzinae</taxon>
        <taxon>Oryza</taxon>
    </lineage>
</organism>
<reference evidence="2" key="1">
    <citation type="submission" date="2015-04" db="UniProtKB">
        <authorList>
            <consortium name="EnsemblPlants"/>
        </authorList>
    </citation>
    <scope>IDENTIFICATION</scope>
</reference>
<reference evidence="2" key="2">
    <citation type="submission" date="2018-05" db="EMBL/GenBank/DDBJ databases">
        <title>OpunRS2 (Oryza punctata Reference Sequence Version 2).</title>
        <authorList>
            <person name="Zhang J."/>
            <person name="Kudrna D."/>
            <person name="Lee S."/>
            <person name="Talag J."/>
            <person name="Welchert J."/>
            <person name="Wing R.A."/>
        </authorList>
    </citation>
    <scope>NUCLEOTIDE SEQUENCE [LARGE SCALE GENOMIC DNA]</scope>
</reference>
<proteinExistence type="predicted"/>
<keyword evidence="3" id="KW-1185">Reference proteome</keyword>
<name>A0A0E0L0T0_ORYPU</name>
<evidence type="ECO:0000256" key="1">
    <source>
        <dbReference type="SAM" id="SignalP"/>
    </source>
</evidence>
<dbReference type="Gramene" id="OPUNC05G09360.1">
    <property type="protein sequence ID" value="OPUNC05G09360.1"/>
    <property type="gene ID" value="OPUNC05G09360"/>
</dbReference>
<dbReference type="HOGENOM" id="CLU_2562342_0_0_1"/>
<dbReference type="AlphaFoldDB" id="A0A0E0L0T0"/>